<comment type="catalytic activity">
    <reaction evidence="3">
        <text>(2R,3S)-3-isopropylmalate = (2S)-2-isopropylmalate</text>
        <dbReference type="Rhea" id="RHEA:32287"/>
        <dbReference type="ChEBI" id="CHEBI:1178"/>
        <dbReference type="ChEBI" id="CHEBI:35121"/>
        <dbReference type="EC" id="4.2.1.33"/>
    </reaction>
</comment>
<evidence type="ECO:0000313" key="5">
    <source>
        <dbReference type="EMBL" id="SET68290.1"/>
    </source>
</evidence>
<comment type="function">
    <text evidence="3">Catalyzes the isomerization between 2-isopropylmalate and 3-isopropylmalate, via the formation of 2-isopropylmaleate.</text>
</comment>
<dbReference type="EC" id="4.2.1.33" evidence="3"/>
<comment type="pathway">
    <text evidence="3">Amino-acid biosynthesis; L-leucine biosynthesis; L-leucine from 3-methyl-2-oxobutanoate: step 2/4.</text>
</comment>
<protein>
    <recommendedName>
        <fullName evidence="3">3-isopropylmalate dehydratase small subunit</fullName>
        <ecNumber evidence="3">4.2.1.33</ecNumber>
    </recommendedName>
    <alternativeName>
        <fullName evidence="3">Alpha-IPM isomerase</fullName>
        <shortName evidence="3">IPMI</shortName>
    </alternativeName>
    <alternativeName>
        <fullName evidence="3">Isopropylmalate isomerase</fullName>
    </alternativeName>
</protein>
<evidence type="ECO:0000256" key="2">
    <source>
        <dbReference type="ARBA" id="ARBA00023239"/>
    </source>
</evidence>
<dbReference type="HAMAP" id="MF_01032">
    <property type="entry name" value="LeuD_type2"/>
    <property type="match status" value="1"/>
</dbReference>
<proteinExistence type="inferred from homology"/>
<dbReference type="STRING" id="460384.SAMN05216313_11166"/>
<dbReference type="AlphaFoldDB" id="A0A1I0GDS8"/>
<dbReference type="Pfam" id="PF00694">
    <property type="entry name" value="Aconitase_C"/>
    <property type="match status" value="1"/>
</dbReference>
<comment type="subunit">
    <text evidence="3">Heterodimer of LeuC and LeuD.</text>
</comment>
<dbReference type="SUPFAM" id="SSF52016">
    <property type="entry name" value="LeuD/IlvD-like"/>
    <property type="match status" value="1"/>
</dbReference>
<sequence length="168" mass="18764">MIRDEIKGKAWKFGSNVSTDSIAPGRLISLRANPKEYAKHVLEDARPEFAREVKEDDFIVADRNFGCGSSREIAPLIIKEAGVGAVLSKSFGRIFYRNAINNGMLLIECDTDRIADGDELVVDVAGRVIHKKNDPDFAMEFRLSDKEIKIVSEGGLLNYIEKYNSLDI</sequence>
<keyword evidence="3" id="KW-0028">Amino-acid biosynthesis</keyword>
<evidence type="ECO:0000313" key="6">
    <source>
        <dbReference type="Proteomes" id="UP000198508"/>
    </source>
</evidence>
<dbReference type="InterPro" id="IPR000573">
    <property type="entry name" value="AconitaseA/IPMdHydase_ssu_swvl"/>
</dbReference>
<dbReference type="PANTHER" id="PTHR43345">
    <property type="entry name" value="3-ISOPROPYLMALATE DEHYDRATASE SMALL SUBUNIT 2-RELATED-RELATED"/>
    <property type="match status" value="1"/>
</dbReference>
<keyword evidence="3" id="KW-0100">Branched-chain amino acid biosynthesis</keyword>
<keyword evidence="2 3" id="KW-0456">Lyase</keyword>
<evidence type="ECO:0000256" key="3">
    <source>
        <dbReference type="HAMAP-Rule" id="MF_01032"/>
    </source>
</evidence>
<name>A0A1I0GDS8_9FIRM</name>
<keyword evidence="6" id="KW-1185">Reference proteome</keyword>
<dbReference type="RefSeq" id="WP_034589793.1">
    <property type="nucleotide sequence ID" value="NZ_CABJCG010000013.1"/>
</dbReference>
<dbReference type="Gene3D" id="3.20.19.10">
    <property type="entry name" value="Aconitase, domain 4"/>
    <property type="match status" value="1"/>
</dbReference>
<dbReference type="GO" id="GO:0009098">
    <property type="term" value="P:L-leucine biosynthetic process"/>
    <property type="evidence" value="ECO:0007669"/>
    <property type="project" value="UniProtKB-UniRule"/>
</dbReference>
<accession>A0A1I0GDS8</accession>
<dbReference type="PANTHER" id="PTHR43345:SF2">
    <property type="entry name" value="3-ISOPROPYLMALATE DEHYDRATASE SMALL SUBUNIT 1"/>
    <property type="match status" value="1"/>
</dbReference>
<dbReference type="InterPro" id="IPR011827">
    <property type="entry name" value="LeuD_type2/HacB/DmdB"/>
</dbReference>
<dbReference type="GO" id="GO:0003861">
    <property type="term" value="F:3-isopropylmalate dehydratase activity"/>
    <property type="evidence" value="ECO:0007669"/>
    <property type="project" value="UniProtKB-UniRule"/>
</dbReference>
<feature type="domain" description="Aconitase A/isopropylmalate dehydratase small subunit swivel" evidence="4">
    <location>
        <begin position="51"/>
        <end position="110"/>
    </location>
</feature>
<dbReference type="UniPathway" id="UPA00048">
    <property type="reaction ID" value="UER00071"/>
</dbReference>
<keyword evidence="3" id="KW-0432">Leucine biosynthesis</keyword>
<organism evidence="5 6">
    <name type="scientific">Enterocloster lavalensis</name>
    <dbReference type="NCBI Taxonomy" id="460384"/>
    <lineage>
        <taxon>Bacteria</taxon>
        <taxon>Bacillati</taxon>
        <taxon>Bacillota</taxon>
        <taxon>Clostridia</taxon>
        <taxon>Lachnospirales</taxon>
        <taxon>Lachnospiraceae</taxon>
        <taxon>Enterocloster</taxon>
    </lineage>
</organism>
<dbReference type="NCBIfam" id="TIGR02087">
    <property type="entry name" value="LEUD_arch"/>
    <property type="match status" value="1"/>
</dbReference>
<dbReference type="Proteomes" id="UP000198508">
    <property type="component" value="Unassembled WGS sequence"/>
</dbReference>
<gene>
    <name evidence="3" type="primary">leuD</name>
    <name evidence="5" type="ORF">SAMN05216313_11166</name>
</gene>
<dbReference type="InterPro" id="IPR015928">
    <property type="entry name" value="Aconitase/3IPM_dehydase_swvl"/>
</dbReference>
<evidence type="ECO:0000259" key="4">
    <source>
        <dbReference type="Pfam" id="PF00694"/>
    </source>
</evidence>
<dbReference type="InterPro" id="IPR050075">
    <property type="entry name" value="LeuD"/>
</dbReference>
<reference evidence="6" key="1">
    <citation type="submission" date="2016-10" db="EMBL/GenBank/DDBJ databases">
        <authorList>
            <person name="Varghese N."/>
            <person name="Submissions S."/>
        </authorList>
    </citation>
    <scope>NUCLEOTIDE SEQUENCE [LARGE SCALE GENOMIC DNA]</scope>
    <source>
        <strain evidence="6">NLAE-zl-G277</strain>
    </source>
</reference>
<comment type="similarity">
    <text evidence="1 3">Belongs to the LeuD family. LeuD type 2 subfamily.</text>
</comment>
<evidence type="ECO:0000256" key="1">
    <source>
        <dbReference type="ARBA" id="ARBA00009869"/>
    </source>
</evidence>
<dbReference type="EMBL" id="FOIM01000011">
    <property type="protein sequence ID" value="SET68290.1"/>
    <property type="molecule type" value="Genomic_DNA"/>
</dbReference>